<reference evidence="2 3" key="1">
    <citation type="submission" date="2022-11" db="EMBL/GenBank/DDBJ databases">
        <title>Whole genome sequence of Eschrichtius robustus ER-17-0199.</title>
        <authorList>
            <person name="Bruniche-Olsen A."/>
            <person name="Black A.N."/>
            <person name="Fields C.J."/>
            <person name="Walden K."/>
            <person name="Dewoody J.A."/>
        </authorList>
    </citation>
    <scope>NUCLEOTIDE SEQUENCE [LARGE SCALE GENOMIC DNA]</scope>
    <source>
        <strain evidence="2">ER-17-0199</strain>
        <tissue evidence="2">Blubber</tissue>
    </source>
</reference>
<feature type="region of interest" description="Disordered" evidence="1">
    <location>
        <begin position="1"/>
        <end position="30"/>
    </location>
</feature>
<dbReference type="Pfam" id="PF15828">
    <property type="entry name" value="RDD1"/>
    <property type="match status" value="1"/>
</dbReference>
<name>A0AB34G975_ESCRO</name>
<accession>A0AB34G975</accession>
<sequence length="231" mass="24125">MGRWRLGPTTGKPGLGGAAAIPGPRARGRCDPKFPIHLPTTTAPRPVRAGPGWAGLGRAGPGWARAGGAGGGAGWAQRLLSSCTDLSRRARGTMTVGARLRSKAASSLPRCRPLARGRGRAEGDEEAAAILEHLESGAEAAESGASAQRPGSRGARRVHLAVLPERYEPLEEPASCEKPKKRYRQKLKKYGKNVGKVITKGCRCIVVGLQGFAAAYSAPFGVATSVVSFVR</sequence>
<protein>
    <submittedName>
        <fullName evidence="2">Uncharacterized protein</fullName>
    </submittedName>
</protein>
<dbReference type="InterPro" id="IPR031667">
    <property type="entry name" value="RDD1"/>
</dbReference>
<dbReference type="AlphaFoldDB" id="A0AB34G975"/>
<dbReference type="Proteomes" id="UP001159641">
    <property type="component" value="Unassembled WGS sequence"/>
</dbReference>
<keyword evidence="3" id="KW-1185">Reference proteome</keyword>
<comment type="caution">
    <text evidence="2">The sequence shown here is derived from an EMBL/GenBank/DDBJ whole genome shotgun (WGS) entry which is preliminary data.</text>
</comment>
<feature type="compositionally biased region" description="Low complexity" evidence="1">
    <location>
        <begin position="1"/>
        <end position="25"/>
    </location>
</feature>
<evidence type="ECO:0000313" key="3">
    <source>
        <dbReference type="Proteomes" id="UP001159641"/>
    </source>
</evidence>
<proteinExistence type="predicted"/>
<evidence type="ECO:0000256" key="1">
    <source>
        <dbReference type="SAM" id="MobiDB-lite"/>
    </source>
</evidence>
<organism evidence="2 3">
    <name type="scientific">Eschrichtius robustus</name>
    <name type="common">California gray whale</name>
    <name type="synonym">Eschrichtius gibbosus</name>
    <dbReference type="NCBI Taxonomy" id="9764"/>
    <lineage>
        <taxon>Eukaryota</taxon>
        <taxon>Metazoa</taxon>
        <taxon>Chordata</taxon>
        <taxon>Craniata</taxon>
        <taxon>Vertebrata</taxon>
        <taxon>Euteleostomi</taxon>
        <taxon>Mammalia</taxon>
        <taxon>Eutheria</taxon>
        <taxon>Laurasiatheria</taxon>
        <taxon>Artiodactyla</taxon>
        <taxon>Whippomorpha</taxon>
        <taxon>Cetacea</taxon>
        <taxon>Mysticeti</taxon>
        <taxon>Eschrichtiidae</taxon>
        <taxon>Eschrichtius</taxon>
    </lineage>
</organism>
<evidence type="ECO:0000313" key="2">
    <source>
        <dbReference type="EMBL" id="KAJ8776266.1"/>
    </source>
</evidence>
<dbReference type="PANTHER" id="PTHR14680:SF1">
    <property type="entry name" value="REQUIRED FOR DRUG-INDUCED DEATH PROTEIN 1"/>
    <property type="match status" value="1"/>
</dbReference>
<dbReference type="PANTHER" id="PTHR14680">
    <property type="entry name" value="SI:DKEY-126G1.9-RELATED"/>
    <property type="match status" value="1"/>
</dbReference>
<dbReference type="EMBL" id="JAIQCJ010002438">
    <property type="protein sequence ID" value="KAJ8776266.1"/>
    <property type="molecule type" value="Genomic_DNA"/>
</dbReference>
<gene>
    <name evidence="2" type="ORF">J1605_015564</name>
</gene>